<dbReference type="Gene3D" id="3.80.10.10">
    <property type="entry name" value="Ribonuclease Inhibitor"/>
    <property type="match status" value="2"/>
</dbReference>
<keyword evidence="1" id="KW-0433">Leucine-rich repeat</keyword>
<feature type="domain" description="Disease resistance protein winged helix" evidence="5">
    <location>
        <begin position="374"/>
        <end position="442"/>
    </location>
</feature>
<dbReference type="Gene3D" id="1.10.10.10">
    <property type="entry name" value="Winged helix-like DNA-binding domain superfamily/Winged helix DNA-binding domain"/>
    <property type="match status" value="1"/>
</dbReference>
<evidence type="ECO:0000256" key="3">
    <source>
        <dbReference type="ARBA" id="ARBA00022821"/>
    </source>
</evidence>
<name>A0A7N0VFE3_KALFE</name>
<dbReference type="Pfam" id="PF23559">
    <property type="entry name" value="WHD_DRP"/>
    <property type="match status" value="1"/>
</dbReference>
<proteinExistence type="predicted"/>
<dbReference type="InterPro" id="IPR003591">
    <property type="entry name" value="Leu-rich_rpt_typical-subtyp"/>
</dbReference>
<dbReference type="AlphaFoldDB" id="A0A7N0VFE3"/>
<reference evidence="7" key="1">
    <citation type="submission" date="2021-01" db="UniProtKB">
        <authorList>
            <consortium name="EnsemblPlants"/>
        </authorList>
    </citation>
    <scope>IDENTIFICATION</scope>
</reference>
<dbReference type="Pfam" id="PF25019">
    <property type="entry name" value="LRR_R13L1-DRL21"/>
    <property type="match status" value="1"/>
</dbReference>
<dbReference type="EnsemblPlants" id="Kaladp0722s0003.1.v1.1">
    <property type="protein sequence ID" value="Kaladp0722s0003.1.v1.1.CDS.1"/>
    <property type="gene ID" value="Kaladp0722s0003.v1.1"/>
</dbReference>
<dbReference type="InterPro" id="IPR002182">
    <property type="entry name" value="NB-ARC"/>
</dbReference>
<dbReference type="Pfam" id="PF00931">
    <property type="entry name" value="NB-ARC"/>
    <property type="match status" value="1"/>
</dbReference>
<dbReference type="SUPFAM" id="SSF52058">
    <property type="entry name" value="L domain-like"/>
    <property type="match status" value="2"/>
</dbReference>
<dbReference type="InterPro" id="IPR027417">
    <property type="entry name" value="P-loop_NTPase"/>
</dbReference>
<evidence type="ECO:0000313" key="8">
    <source>
        <dbReference type="Proteomes" id="UP000594263"/>
    </source>
</evidence>
<evidence type="ECO:0000259" key="4">
    <source>
        <dbReference type="Pfam" id="PF00931"/>
    </source>
</evidence>
<dbReference type="Gene3D" id="1.10.8.430">
    <property type="entry name" value="Helical domain of apoptotic protease-activating factors"/>
    <property type="match status" value="1"/>
</dbReference>
<dbReference type="InterPro" id="IPR058922">
    <property type="entry name" value="WHD_DRP"/>
</dbReference>
<evidence type="ECO:0000259" key="5">
    <source>
        <dbReference type="Pfam" id="PF23559"/>
    </source>
</evidence>
<keyword evidence="3" id="KW-0611">Plant defense</keyword>
<dbReference type="Gramene" id="Kaladp0722s0003.1.v1.1">
    <property type="protein sequence ID" value="Kaladp0722s0003.1.v1.1.CDS.1"/>
    <property type="gene ID" value="Kaladp0722s0003.v1.1"/>
</dbReference>
<evidence type="ECO:0000256" key="1">
    <source>
        <dbReference type="ARBA" id="ARBA00022614"/>
    </source>
</evidence>
<feature type="domain" description="R13L1/DRL21-like LRR repeat region" evidence="6">
    <location>
        <begin position="629"/>
        <end position="750"/>
    </location>
</feature>
<dbReference type="PANTHER" id="PTHR36766:SF45">
    <property type="entry name" value="NB-ARC DOMAIN-CONTAINING PROTEIN"/>
    <property type="match status" value="1"/>
</dbReference>
<dbReference type="Proteomes" id="UP000594263">
    <property type="component" value="Unplaced"/>
</dbReference>
<dbReference type="SUPFAM" id="SSF52540">
    <property type="entry name" value="P-loop containing nucleoside triphosphate hydrolases"/>
    <property type="match status" value="1"/>
</dbReference>
<protein>
    <recommendedName>
        <fullName evidence="9">NB-ARC domain-containing protein</fullName>
    </recommendedName>
</protein>
<organism evidence="7 8">
    <name type="scientific">Kalanchoe fedtschenkoi</name>
    <name type="common">Lavender scallops</name>
    <name type="synonym">South American air plant</name>
    <dbReference type="NCBI Taxonomy" id="63787"/>
    <lineage>
        <taxon>Eukaryota</taxon>
        <taxon>Viridiplantae</taxon>
        <taxon>Streptophyta</taxon>
        <taxon>Embryophyta</taxon>
        <taxon>Tracheophyta</taxon>
        <taxon>Spermatophyta</taxon>
        <taxon>Magnoliopsida</taxon>
        <taxon>eudicotyledons</taxon>
        <taxon>Gunneridae</taxon>
        <taxon>Pentapetalae</taxon>
        <taxon>Saxifragales</taxon>
        <taxon>Crassulaceae</taxon>
        <taxon>Kalanchoe</taxon>
    </lineage>
</organism>
<sequence>MWFQQARYAIYDAEDFRDKLLTNAFGSSKVRTNITNTIETNKYSTKRKIKNKMENTGRAIHPYKETIEEELLKITNALKDIAAQKDNLGLKNKSELTSYREGRVSSCLASEISTFDNRSMDKDLIIGRLSSREGSDDALRVIPIVGMGGIGKTTLASMVFNESKNLPDFKLKGWVHVSDEFDATRVIKSLLEFMTGQKSAVDNNFALLQRELRDKLQGNRFLIVLDDFWSSGLEDWDVLKECFSAGDVGSRVIVTTRIWEVARTVTTSRGLSHELEKLSRDESWKYFEANAEKDSMNNSTLRDIGMQVVSRCDGLPFAIKIIGRLLRSKGDDVSEWRRILKNEIWRNEKVIPSLRLSYYHLPEGVKNCFAYCSIFRKHYTFSIEEMIMLWVGEGLMDKFCNGNPPEDEARTYFAHLHSACFFQESSDGGSEFVMHSLIHDLASSVASGLCLDLHNVNVQSRRLSYIQGKDEHLLKNTSVTKLHHLRTFLPLRENYFVFQGRFYFESKLFGELLSNFKLLRVLTLKGYRISKLPKSVGGMKLLRYLDLSNTYIVHLPHNLCGLYNLRILLLSDCWNLRRLPSKICNLVNMRHLYIDGTNLEEMPDGIGKMTNIQTLSNYVLGRGKSKQMREFKELLNLQGKLHISGLNNVKDANDVVIAGFKQKEILEELVLEWEATSEQDEQVLDAIEAHKNLKSLTIKGYGGKRLSDWILGASPSFTDLTSLGLTGCYYLGSLPSLGNLPFLKNLKVEGLNSLESFGEEFYGDSHTPFQALEELHIDGMDALKTWCFPGGGRVVFKMLKDLQIQSCRQLTKIPYCFPSLTRLLIESCDNLIKLEMRGEAEEGSSSITAYRHPFQSVRIIRCPMLEEIPNSFTNSDSFEIELCEKLVTIPRLQHVRKLTLKDCYGVPLPVQACRDEVMEELTIKTSLSDIHRAKIHRFTSLKSMELIIPRICSEDGELMTQLPPNLSDFTIRCNTSLHVNTEILTELRNHNCLTKLGFYECGALESFPDAELPSTLKSLTLAHCSPIISIPDRFLSGCSKSLKELWIDNCPNLACLAPSLLTLESLQRLDIQKCCSIRQLPSTTTSGPNYLKNLSYLRISDCRALECLPVGFHKATTLHTLHIEHCPSLCVTKDGIPTTLIHLHITQCGKMKPFIQKVLPTLTSLTLLHLQGFPDIISLDHCLPDSIQSLTVREFPNLKSISGLLPNLKHLTRLEVDDRHLVDKTKWSKKLNPLSWLSILQA</sequence>
<feature type="domain" description="NB-ARC" evidence="4">
    <location>
        <begin position="122"/>
        <end position="293"/>
    </location>
</feature>
<evidence type="ECO:0000259" key="6">
    <source>
        <dbReference type="Pfam" id="PF25019"/>
    </source>
</evidence>
<evidence type="ECO:0000256" key="2">
    <source>
        <dbReference type="ARBA" id="ARBA00022737"/>
    </source>
</evidence>
<dbReference type="InterPro" id="IPR032675">
    <property type="entry name" value="LRR_dom_sf"/>
</dbReference>
<dbReference type="PRINTS" id="PR00364">
    <property type="entry name" value="DISEASERSIST"/>
</dbReference>
<dbReference type="InterPro" id="IPR042197">
    <property type="entry name" value="Apaf_helical"/>
</dbReference>
<dbReference type="GO" id="GO:0043531">
    <property type="term" value="F:ADP binding"/>
    <property type="evidence" value="ECO:0007669"/>
    <property type="project" value="InterPro"/>
</dbReference>
<dbReference type="OMA" id="SIWDCEN"/>
<keyword evidence="2" id="KW-0677">Repeat</keyword>
<dbReference type="InterPro" id="IPR036388">
    <property type="entry name" value="WH-like_DNA-bd_sf"/>
</dbReference>
<accession>A0A7N0VFE3</accession>
<keyword evidence="8" id="KW-1185">Reference proteome</keyword>
<evidence type="ECO:0008006" key="9">
    <source>
        <dbReference type="Google" id="ProtNLM"/>
    </source>
</evidence>
<dbReference type="GO" id="GO:0006952">
    <property type="term" value="P:defense response"/>
    <property type="evidence" value="ECO:0007669"/>
    <property type="project" value="UniProtKB-KW"/>
</dbReference>
<dbReference type="PANTHER" id="PTHR36766">
    <property type="entry name" value="PLANT BROAD-SPECTRUM MILDEW RESISTANCE PROTEIN RPW8"/>
    <property type="match status" value="1"/>
</dbReference>
<dbReference type="InterPro" id="IPR056789">
    <property type="entry name" value="LRR_R13L1-DRL21"/>
</dbReference>
<evidence type="ECO:0000313" key="7">
    <source>
        <dbReference type="EnsemblPlants" id="Kaladp0722s0003.1.v1.1.CDS.1"/>
    </source>
</evidence>
<dbReference type="SMART" id="SM00369">
    <property type="entry name" value="LRR_TYP"/>
    <property type="match status" value="2"/>
</dbReference>
<dbReference type="Gene3D" id="3.40.50.300">
    <property type="entry name" value="P-loop containing nucleotide triphosphate hydrolases"/>
    <property type="match status" value="1"/>
</dbReference>